<dbReference type="RefSeq" id="WP_163112431.1">
    <property type="nucleotide sequence ID" value="NZ_JAAAWP010000009.1"/>
</dbReference>
<protein>
    <recommendedName>
        <fullName evidence="3">EF-hand domain-containing protein</fullName>
    </recommendedName>
</protein>
<dbReference type="InterPro" id="IPR011992">
    <property type="entry name" value="EF-hand-dom_pair"/>
</dbReference>
<feature type="domain" description="EF-hand" evidence="3">
    <location>
        <begin position="26"/>
        <end position="61"/>
    </location>
</feature>
<accession>A0A6L9MWW3</accession>
<proteinExistence type="predicted"/>
<dbReference type="EMBL" id="JAAAWP010000009">
    <property type="protein sequence ID" value="NDW22688.1"/>
    <property type="molecule type" value="Genomic_DNA"/>
</dbReference>
<organism evidence="4 5">
    <name type="scientific">Alteromonas hispanica</name>
    <dbReference type="NCBI Taxonomy" id="315421"/>
    <lineage>
        <taxon>Bacteria</taxon>
        <taxon>Pseudomonadati</taxon>
        <taxon>Pseudomonadota</taxon>
        <taxon>Gammaproteobacteria</taxon>
        <taxon>Alteromonadales</taxon>
        <taxon>Alteromonadaceae</taxon>
        <taxon>Alteromonas/Salinimonas group</taxon>
        <taxon>Alteromonas</taxon>
    </lineage>
</organism>
<gene>
    <name evidence="4" type="ORF">GTW09_14260</name>
</gene>
<dbReference type="InterPro" id="IPR018247">
    <property type="entry name" value="EF_Hand_1_Ca_BS"/>
</dbReference>
<feature type="domain" description="EF-hand" evidence="3">
    <location>
        <begin position="191"/>
        <end position="226"/>
    </location>
</feature>
<dbReference type="GO" id="GO:0005509">
    <property type="term" value="F:calcium ion binding"/>
    <property type="evidence" value="ECO:0007669"/>
    <property type="project" value="InterPro"/>
</dbReference>
<dbReference type="Gene3D" id="1.10.238.10">
    <property type="entry name" value="EF-hand"/>
    <property type="match status" value="2"/>
</dbReference>
<feature type="region of interest" description="Disordered" evidence="1">
    <location>
        <begin position="180"/>
        <end position="200"/>
    </location>
</feature>
<dbReference type="PROSITE" id="PS50222">
    <property type="entry name" value="EF_HAND_2"/>
    <property type="match status" value="2"/>
</dbReference>
<reference evidence="4 5" key="1">
    <citation type="submission" date="2020-01" db="EMBL/GenBank/DDBJ databases">
        <title>Genomes of bacteria type strains.</title>
        <authorList>
            <person name="Chen J."/>
            <person name="Zhu S."/>
            <person name="Yang J."/>
        </authorList>
    </citation>
    <scope>NUCLEOTIDE SEQUENCE [LARGE SCALE GENOMIC DNA]</scope>
    <source>
        <strain evidence="4 5">LMG 22958</strain>
    </source>
</reference>
<evidence type="ECO:0000256" key="1">
    <source>
        <dbReference type="SAM" id="MobiDB-lite"/>
    </source>
</evidence>
<dbReference type="PROSITE" id="PS00018">
    <property type="entry name" value="EF_HAND_1"/>
    <property type="match status" value="1"/>
</dbReference>
<sequence length="226" mass="25206">MKFGKLSAITSAVIVASLSTTVFAGHHEEKITQDFNSLDKDGNGYIIGSEASGVFNSKLMSKMDMDGDSMISRKEFNTFVDVNPTMFSNEIITELQTNGTNDAVMTKRGHLETITGTDGDVIAEKNKEMRSEEIQDAKMRKHSHGKALVSADGEMISEHNKELRSELSATANEKFTRLDANSDGKLTEEELSMTDSKGDFSEIDKDDDQYITRMEFRAFFKQIETE</sequence>
<evidence type="ECO:0000259" key="3">
    <source>
        <dbReference type="PROSITE" id="PS50222"/>
    </source>
</evidence>
<dbReference type="Pfam" id="PF13202">
    <property type="entry name" value="EF-hand_5"/>
    <property type="match status" value="2"/>
</dbReference>
<dbReference type="SUPFAM" id="SSF47473">
    <property type="entry name" value="EF-hand"/>
    <property type="match status" value="1"/>
</dbReference>
<evidence type="ECO:0000313" key="4">
    <source>
        <dbReference type="EMBL" id="NDW22688.1"/>
    </source>
</evidence>
<evidence type="ECO:0000256" key="2">
    <source>
        <dbReference type="SAM" id="SignalP"/>
    </source>
</evidence>
<keyword evidence="2" id="KW-0732">Signal</keyword>
<feature type="chain" id="PRO_5026826783" description="EF-hand domain-containing protein" evidence="2">
    <location>
        <begin position="25"/>
        <end position="226"/>
    </location>
</feature>
<name>A0A6L9MWW3_9ALTE</name>
<evidence type="ECO:0000313" key="5">
    <source>
        <dbReference type="Proteomes" id="UP000478837"/>
    </source>
</evidence>
<feature type="signal peptide" evidence="2">
    <location>
        <begin position="1"/>
        <end position="24"/>
    </location>
</feature>
<keyword evidence="5" id="KW-1185">Reference proteome</keyword>
<dbReference type="InterPro" id="IPR002048">
    <property type="entry name" value="EF_hand_dom"/>
</dbReference>
<dbReference type="Proteomes" id="UP000478837">
    <property type="component" value="Unassembled WGS sequence"/>
</dbReference>
<dbReference type="AlphaFoldDB" id="A0A6L9MWW3"/>
<comment type="caution">
    <text evidence="4">The sequence shown here is derived from an EMBL/GenBank/DDBJ whole genome shotgun (WGS) entry which is preliminary data.</text>
</comment>